<dbReference type="PANTHER" id="PTHR46641">
    <property type="entry name" value="FMRFAMIDE RECEPTOR-RELATED"/>
    <property type="match status" value="1"/>
</dbReference>
<dbReference type="InterPro" id="IPR052954">
    <property type="entry name" value="GPCR-Ligand_Int"/>
</dbReference>
<feature type="transmembrane region" description="Helical" evidence="6">
    <location>
        <begin position="157"/>
        <end position="174"/>
    </location>
</feature>
<feature type="domain" description="G-protein coupled receptors family 1 profile" evidence="8">
    <location>
        <begin position="126"/>
        <end position="451"/>
    </location>
</feature>
<comment type="caution">
    <text evidence="9">The sequence shown here is derived from an EMBL/GenBank/DDBJ whole genome shotgun (WGS) entry which is preliminary data.</text>
</comment>
<dbReference type="Pfam" id="PF00001">
    <property type="entry name" value="7tm_1"/>
    <property type="match status" value="1"/>
</dbReference>
<keyword evidence="7" id="KW-0732">Signal</keyword>
<evidence type="ECO:0000256" key="5">
    <source>
        <dbReference type="SAM" id="MobiDB-lite"/>
    </source>
</evidence>
<dbReference type="InterPro" id="IPR000276">
    <property type="entry name" value="GPCR_Rhodpsn"/>
</dbReference>
<feature type="transmembrane region" description="Helical" evidence="6">
    <location>
        <begin position="114"/>
        <end position="137"/>
    </location>
</feature>
<keyword evidence="10" id="KW-1185">Reference proteome</keyword>
<evidence type="ECO:0000256" key="7">
    <source>
        <dbReference type="SAM" id="SignalP"/>
    </source>
</evidence>
<feature type="transmembrane region" description="Helical" evidence="6">
    <location>
        <begin position="294"/>
        <end position="316"/>
    </location>
</feature>
<evidence type="ECO:0000313" key="10">
    <source>
        <dbReference type="Proteomes" id="UP001519460"/>
    </source>
</evidence>
<evidence type="ECO:0000256" key="1">
    <source>
        <dbReference type="ARBA" id="ARBA00004370"/>
    </source>
</evidence>
<dbReference type="PROSITE" id="PS50262">
    <property type="entry name" value="G_PROTEIN_RECEP_F1_2"/>
    <property type="match status" value="1"/>
</dbReference>
<dbReference type="PRINTS" id="PR00237">
    <property type="entry name" value="GPCRRHODOPSN"/>
</dbReference>
<feature type="transmembrane region" description="Helical" evidence="6">
    <location>
        <begin position="235"/>
        <end position="253"/>
    </location>
</feature>
<protein>
    <recommendedName>
        <fullName evidence="8">G-protein coupled receptors family 1 profile domain-containing protein</fullName>
    </recommendedName>
</protein>
<organism evidence="9 10">
    <name type="scientific">Batillaria attramentaria</name>
    <dbReference type="NCBI Taxonomy" id="370345"/>
    <lineage>
        <taxon>Eukaryota</taxon>
        <taxon>Metazoa</taxon>
        <taxon>Spiralia</taxon>
        <taxon>Lophotrochozoa</taxon>
        <taxon>Mollusca</taxon>
        <taxon>Gastropoda</taxon>
        <taxon>Caenogastropoda</taxon>
        <taxon>Sorbeoconcha</taxon>
        <taxon>Cerithioidea</taxon>
        <taxon>Batillariidae</taxon>
        <taxon>Batillaria</taxon>
    </lineage>
</organism>
<dbReference type="EMBL" id="JACVVK020000186">
    <property type="protein sequence ID" value="KAK7485927.1"/>
    <property type="molecule type" value="Genomic_DNA"/>
</dbReference>
<feature type="transmembrane region" description="Helical" evidence="6">
    <location>
        <begin position="429"/>
        <end position="454"/>
    </location>
</feature>
<gene>
    <name evidence="9" type="ORF">BaRGS_00022793</name>
</gene>
<keyword evidence="4 6" id="KW-0472">Membrane</keyword>
<dbReference type="InterPro" id="IPR017452">
    <property type="entry name" value="GPCR_Rhodpsn_7TM"/>
</dbReference>
<dbReference type="PANTHER" id="PTHR46641:SF8">
    <property type="entry name" value="G-PROTEIN COUPLED RECEPTORS FAMILY 1 PROFILE DOMAIN-CONTAINING PROTEIN"/>
    <property type="match status" value="1"/>
</dbReference>
<accession>A0ABD0KFV2</accession>
<dbReference type="AlphaFoldDB" id="A0ABD0KFV2"/>
<reference evidence="9 10" key="1">
    <citation type="journal article" date="2023" name="Sci. Data">
        <title>Genome assembly of the Korean intertidal mud-creeper Batillaria attramentaria.</title>
        <authorList>
            <person name="Patra A.K."/>
            <person name="Ho P.T."/>
            <person name="Jun S."/>
            <person name="Lee S.J."/>
            <person name="Kim Y."/>
            <person name="Won Y.J."/>
        </authorList>
    </citation>
    <scope>NUCLEOTIDE SEQUENCE [LARGE SCALE GENOMIC DNA]</scope>
    <source>
        <strain evidence="9">Wonlab-2016</strain>
    </source>
</reference>
<evidence type="ECO:0000256" key="3">
    <source>
        <dbReference type="ARBA" id="ARBA00022989"/>
    </source>
</evidence>
<proteinExistence type="predicted"/>
<feature type="region of interest" description="Disordered" evidence="5">
    <location>
        <begin position="326"/>
        <end position="384"/>
    </location>
</feature>
<dbReference type="GO" id="GO:0016020">
    <property type="term" value="C:membrane"/>
    <property type="evidence" value="ECO:0007669"/>
    <property type="project" value="UniProtKB-SubCell"/>
</dbReference>
<sequence>MANGPKQTIVRFLLVTSLVWGGLHWQTQTVHATSHTDVASPRQAQNAALSYTDSFPATGESITTAKSQAPASSSCCDELGEANSSSAGGEDTGDQFLFLDGLLTEDDYGRVSEFVNIVAVPIMLVGIATNAISVLVYTRMPSSVTSTYFSLTSGLDILYLLTAFPTTFVGLVMGKLQAMRSVYYIYYVLYVTNYVTSTTRKVIVCVTMLTSLDRYLVVAFPIRIRALEHLRRPKLYTFIVAGLAYLFDINLAFKNKVIVGSHGDSNQTTISILPTQTLLENRQLFLDLNLTSSIIFQYTPLVMLVLFNILLVVSLARHSRAMKVRLGGGKGGDGKKRKSAELFSSEDEQWKGQETAADNTTRHEHRTSGDPADRGANAGKGPKRQRSVTRTVLVYSFVFTLLALPYTLYPLLSSLIPGFAVYGREHHLVMALSIIFLLLDVVSSAMNFFIYFATGSTFRAGVFKLLCGGRSSRFLVVSRPSSAVGTRESRTS</sequence>
<name>A0ABD0KFV2_9CAEN</name>
<feature type="compositionally biased region" description="Basic and acidic residues" evidence="5">
    <location>
        <begin position="360"/>
        <end position="373"/>
    </location>
</feature>
<keyword evidence="2 6" id="KW-0812">Transmembrane</keyword>
<evidence type="ECO:0000256" key="6">
    <source>
        <dbReference type="SAM" id="Phobius"/>
    </source>
</evidence>
<feature type="transmembrane region" description="Helical" evidence="6">
    <location>
        <begin position="392"/>
        <end position="409"/>
    </location>
</feature>
<evidence type="ECO:0000256" key="2">
    <source>
        <dbReference type="ARBA" id="ARBA00022692"/>
    </source>
</evidence>
<dbReference type="Proteomes" id="UP001519460">
    <property type="component" value="Unassembled WGS sequence"/>
</dbReference>
<comment type="subcellular location">
    <subcellularLocation>
        <location evidence="1">Membrane</location>
    </subcellularLocation>
</comment>
<dbReference type="SUPFAM" id="SSF81321">
    <property type="entry name" value="Family A G protein-coupled receptor-like"/>
    <property type="match status" value="1"/>
</dbReference>
<evidence type="ECO:0000256" key="4">
    <source>
        <dbReference type="ARBA" id="ARBA00023136"/>
    </source>
</evidence>
<feature type="signal peptide" evidence="7">
    <location>
        <begin position="1"/>
        <end position="32"/>
    </location>
</feature>
<evidence type="ECO:0000313" key="9">
    <source>
        <dbReference type="EMBL" id="KAK7485927.1"/>
    </source>
</evidence>
<evidence type="ECO:0000259" key="8">
    <source>
        <dbReference type="PROSITE" id="PS50262"/>
    </source>
</evidence>
<dbReference type="Gene3D" id="1.20.1070.10">
    <property type="entry name" value="Rhodopsin 7-helix transmembrane proteins"/>
    <property type="match status" value="1"/>
</dbReference>
<keyword evidence="3 6" id="KW-1133">Transmembrane helix</keyword>
<feature type="chain" id="PRO_5044813007" description="G-protein coupled receptors family 1 profile domain-containing protein" evidence="7">
    <location>
        <begin position="33"/>
        <end position="492"/>
    </location>
</feature>